<dbReference type="PANTHER" id="PTHR44216:SF3">
    <property type="entry name" value="PROTEIN O-MANNOSYL-TRANSFERASE TMTC2"/>
    <property type="match status" value="1"/>
</dbReference>
<feature type="repeat" description="TPR" evidence="1">
    <location>
        <begin position="70"/>
        <end position="103"/>
    </location>
</feature>
<dbReference type="Gene3D" id="1.25.40.10">
    <property type="entry name" value="Tetratricopeptide repeat domain"/>
    <property type="match status" value="1"/>
</dbReference>
<feature type="chain" id="PRO_5047411407" description="Tetratricopeptide repeat protein" evidence="2">
    <location>
        <begin position="23"/>
        <end position="265"/>
    </location>
</feature>
<comment type="caution">
    <text evidence="3">The sequence shown here is derived from an EMBL/GenBank/DDBJ whole genome shotgun (WGS) entry which is preliminary data.</text>
</comment>
<evidence type="ECO:0000256" key="1">
    <source>
        <dbReference type="PROSITE-ProRule" id="PRU00339"/>
    </source>
</evidence>
<dbReference type="SUPFAM" id="SSF48452">
    <property type="entry name" value="TPR-like"/>
    <property type="match status" value="1"/>
</dbReference>
<protein>
    <recommendedName>
        <fullName evidence="5">Tetratricopeptide repeat protein</fullName>
    </recommendedName>
</protein>
<organism evidence="3 4">
    <name type="scientific">Chelativorans salis</name>
    <dbReference type="NCBI Taxonomy" id="2978478"/>
    <lineage>
        <taxon>Bacteria</taxon>
        <taxon>Pseudomonadati</taxon>
        <taxon>Pseudomonadota</taxon>
        <taxon>Alphaproteobacteria</taxon>
        <taxon>Hyphomicrobiales</taxon>
        <taxon>Phyllobacteriaceae</taxon>
        <taxon>Chelativorans</taxon>
    </lineage>
</organism>
<dbReference type="PROSITE" id="PS51257">
    <property type="entry name" value="PROKAR_LIPOPROTEIN"/>
    <property type="match status" value="1"/>
</dbReference>
<keyword evidence="4" id="KW-1185">Reference proteome</keyword>
<accession>A0ABT2LQM4</accession>
<dbReference type="InterPro" id="IPR011990">
    <property type="entry name" value="TPR-like_helical_dom_sf"/>
</dbReference>
<dbReference type="PROSITE" id="PS50005">
    <property type="entry name" value="TPR"/>
    <property type="match status" value="2"/>
</dbReference>
<gene>
    <name evidence="3" type="ORF">N5A92_17615</name>
</gene>
<feature type="signal peptide" evidence="2">
    <location>
        <begin position="1"/>
        <end position="22"/>
    </location>
</feature>
<feature type="repeat" description="TPR" evidence="1">
    <location>
        <begin position="137"/>
        <end position="170"/>
    </location>
</feature>
<dbReference type="Pfam" id="PF14559">
    <property type="entry name" value="TPR_19"/>
    <property type="match status" value="1"/>
</dbReference>
<proteinExistence type="predicted"/>
<dbReference type="PANTHER" id="PTHR44216">
    <property type="entry name" value="PROTEIN O-MANNOSYL-TRANSFERASE TMTC2"/>
    <property type="match status" value="1"/>
</dbReference>
<name>A0ABT2LQM4_9HYPH</name>
<evidence type="ECO:0008006" key="5">
    <source>
        <dbReference type="Google" id="ProtNLM"/>
    </source>
</evidence>
<dbReference type="Proteomes" id="UP001320831">
    <property type="component" value="Unassembled WGS sequence"/>
</dbReference>
<evidence type="ECO:0000313" key="3">
    <source>
        <dbReference type="EMBL" id="MCT7376852.1"/>
    </source>
</evidence>
<dbReference type="SMART" id="SM00028">
    <property type="entry name" value="TPR"/>
    <property type="match status" value="2"/>
</dbReference>
<sequence>MRRHMVCVALSTTLAASGCATTQNEQALEVEPTSQNSRLMRLAADLEKQGATGTAIALYEQAASAPGAPASAFVGLGDIYMRAGYIEQAIKSYQAALSRSPSYGPALVGLGWAMVRSGDAEAGIRTLAEGAQSVNTSQAYNRLGVAQTFAGQIQPAMDTFSRARSLAPDDPDISLNIALAAALADDSATALTSVQELATSPNISLHHKRNIIMVYGLLGRADETRALQLTGLSTEEVNKLLATARSIRARPTVAARAEALGSMNG</sequence>
<reference evidence="3 4" key="1">
    <citation type="submission" date="2022-09" db="EMBL/GenBank/DDBJ databases">
        <title>Chelativorans salina sp. nov., a novel slightly halophilic bacterium isolated from a saline lake sediment enrichment.</title>
        <authorList>
            <person name="Gao L."/>
            <person name="Fang B.-Z."/>
            <person name="Li W.-J."/>
        </authorList>
    </citation>
    <scope>NUCLEOTIDE SEQUENCE [LARGE SCALE GENOMIC DNA]</scope>
    <source>
        <strain evidence="3 4">EGI FJ00035</strain>
    </source>
</reference>
<dbReference type="EMBL" id="JAOCZP010000005">
    <property type="protein sequence ID" value="MCT7376852.1"/>
    <property type="molecule type" value="Genomic_DNA"/>
</dbReference>
<evidence type="ECO:0000313" key="4">
    <source>
        <dbReference type="Proteomes" id="UP001320831"/>
    </source>
</evidence>
<dbReference type="InterPro" id="IPR052384">
    <property type="entry name" value="TMTC_O-mannosyltransferase"/>
</dbReference>
<evidence type="ECO:0000256" key="2">
    <source>
        <dbReference type="SAM" id="SignalP"/>
    </source>
</evidence>
<keyword evidence="1" id="KW-0802">TPR repeat</keyword>
<dbReference type="InterPro" id="IPR019734">
    <property type="entry name" value="TPR_rpt"/>
</dbReference>
<keyword evidence="2" id="KW-0732">Signal</keyword>
<dbReference type="PROSITE" id="PS50293">
    <property type="entry name" value="TPR_REGION"/>
    <property type="match status" value="1"/>
</dbReference>